<dbReference type="InterPro" id="IPR039367">
    <property type="entry name" value="Och1-like"/>
</dbReference>
<sequence>MQLYKTKFIPLAAILTIVLINLGLYKFHAPTNQTIDELWVKYTFKSVDQFRISQIYKPDDLRLKLKTNDVSTLDQGLQILIKTWDDQDGFIHKIIPNHENDQVVDDIFINEIPEISKAFKKMPLVILQSDLIRYLILFAKGGVYSDIDTSLKSNLSNWLSYNNTMIQDPSNNKIGLTIGIESDRDDKAWIVYMPRRLQFCQWTLQAKPGHPFFRELIYRIADLSLNHYDETTKILTKNGKKFDFNDGSSTKYDGVMEWTGPAMFTDTVFDYLNEVYKTTEKLNPGVNFKQDNIINRNPLSLQKKIKYAKPKDNGHMSSYDPIHRPIGWQNLTLLQYPILFDEDVLLLPPAYLADKEHDPRQYVFHHFKGSWKN</sequence>
<evidence type="ECO:0000313" key="2">
    <source>
        <dbReference type="EMBL" id="ODQ57934.1"/>
    </source>
</evidence>
<dbReference type="GO" id="GO:0000009">
    <property type="term" value="F:alpha-1,6-mannosyltransferase activity"/>
    <property type="evidence" value="ECO:0007669"/>
    <property type="project" value="InterPro"/>
</dbReference>
<dbReference type="InterPro" id="IPR029044">
    <property type="entry name" value="Nucleotide-diphossugar_trans"/>
</dbReference>
<dbReference type="GO" id="GO:0006487">
    <property type="term" value="P:protein N-linked glycosylation"/>
    <property type="evidence" value="ECO:0007669"/>
    <property type="project" value="TreeGrafter"/>
</dbReference>
<name>A0A1E3NXZ2_WICAA</name>
<dbReference type="STRING" id="683960.A0A1E3NXZ2"/>
<evidence type="ECO:0000313" key="3">
    <source>
        <dbReference type="Proteomes" id="UP000094112"/>
    </source>
</evidence>
<dbReference type="Gene3D" id="3.90.550.20">
    <property type="match status" value="1"/>
</dbReference>
<dbReference type="GeneID" id="30202248"/>
<dbReference type="Proteomes" id="UP000094112">
    <property type="component" value="Unassembled WGS sequence"/>
</dbReference>
<dbReference type="AlphaFoldDB" id="A0A1E3NXZ2"/>
<dbReference type="SUPFAM" id="SSF53448">
    <property type="entry name" value="Nucleotide-diphospho-sugar transferases"/>
    <property type="match status" value="1"/>
</dbReference>
<keyword evidence="2" id="KW-0808">Transferase</keyword>
<comment type="similarity">
    <text evidence="1">Belongs to the glycosyltransferase 32 family.</text>
</comment>
<reference evidence="2 3" key="1">
    <citation type="journal article" date="2016" name="Proc. Natl. Acad. Sci. U.S.A.">
        <title>Comparative genomics of biotechnologically important yeasts.</title>
        <authorList>
            <person name="Riley R."/>
            <person name="Haridas S."/>
            <person name="Wolfe K.H."/>
            <person name="Lopes M.R."/>
            <person name="Hittinger C.T."/>
            <person name="Goeker M."/>
            <person name="Salamov A.A."/>
            <person name="Wisecaver J.H."/>
            <person name="Long T.M."/>
            <person name="Calvey C.H."/>
            <person name="Aerts A.L."/>
            <person name="Barry K.W."/>
            <person name="Choi C."/>
            <person name="Clum A."/>
            <person name="Coughlan A.Y."/>
            <person name="Deshpande S."/>
            <person name="Douglass A.P."/>
            <person name="Hanson S.J."/>
            <person name="Klenk H.-P."/>
            <person name="LaButti K.M."/>
            <person name="Lapidus A."/>
            <person name="Lindquist E.A."/>
            <person name="Lipzen A.M."/>
            <person name="Meier-Kolthoff J.P."/>
            <person name="Ohm R.A."/>
            <person name="Otillar R.P."/>
            <person name="Pangilinan J.L."/>
            <person name="Peng Y."/>
            <person name="Rokas A."/>
            <person name="Rosa C.A."/>
            <person name="Scheuner C."/>
            <person name="Sibirny A.A."/>
            <person name="Slot J.C."/>
            <person name="Stielow J.B."/>
            <person name="Sun H."/>
            <person name="Kurtzman C.P."/>
            <person name="Blackwell M."/>
            <person name="Grigoriev I.V."/>
            <person name="Jeffries T.W."/>
        </authorList>
    </citation>
    <scope>NUCLEOTIDE SEQUENCE [LARGE SCALE GENOMIC DNA]</scope>
    <source>
        <strain evidence="3">ATCC 58044 / CBS 1984 / NCYC 433 / NRRL Y-366-8</strain>
    </source>
</reference>
<dbReference type="PANTHER" id="PTHR31834">
    <property type="entry name" value="INITIATION-SPECIFIC ALPHA-1,6-MANNOSYLTRANSFERASE"/>
    <property type="match status" value="1"/>
</dbReference>
<protein>
    <submittedName>
        <fullName evidence="2">Glycosyltransferase family 32 protein</fullName>
    </submittedName>
</protein>
<keyword evidence="3" id="KW-1185">Reference proteome</keyword>
<dbReference type="PANTHER" id="PTHR31834:SF1">
    <property type="entry name" value="INITIATION-SPECIFIC ALPHA-1,6-MANNOSYLTRANSFERASE"/>
    <property type="match status" value="1"/>
</dbReference>
<dbReference type="Pfam" id="PF04488">
    <property type="entry name" value="Gly_transf_sug"/>
    <property type="match status" value="1"/>
</dbReference>
<dbReference type="GO" id="GO:0000136">
    <property type="term" value="C:mannan polymerase complex"/>
    <property type="evidence" value="ECO:0007669"/>
    <property type="project" value="TreeGrafter"/>
</dbReference>
<gene>
    <name evidence="2" type="ORF">WICANDRAFT_80098</name>
</gene>
<dbReference type="RefSeq" id="XP_019037141.1">
    <property type="nucleotide sequence ID" value="XM_019185002.1"/>
</dbReference>
<proteinExistence type="inferred from homology"/>
<accession>A0A1E3NXZ2</accession>
<organism evidence="2 3">
    <name type="scientific">Wickerhamomyces anomalus (strain ATCC 58044 / CBS 1984 / NCYC 433 / NRRL Y-366-8)</name>
    <name type="common">Yeast</name>
    <name type="synonym">Hansenula anomala</name>
    <dbReference type="NCBI Taxonomy" id="683960"/>
    <lineage>
        <taxon>Eukaryota</taxon>
        <taxon>Fungi</taxon>
        <taxon>Dikarya</taxon>
        <taxon>Ascomycota</taxon>
        <taxon>Saccharomycotina</taxon>
        <taxon>Saccharomycetes</taxon>
        <taxon>Phaffomycetales</taxon>
        <taxon>Wickerhamomycetaceae</taxon>
        <taxon>Wickerhamomyces</taxon>
    </lineage>
</organism>
<dbReference type="EMBL" id="KV454212">
    <property type="protein sequence ID" value="ODQ57934.1"/>
    <property type="molecule type" value="Genomic_DNA"/>
</dbReference>
<evidence type="ECO:0000256" key="1">
    <source>
        <dbReference type="ARBA" id="ARBA00009003"/>
    </source>
</evidence>
<dbReference type="InterPro" id="IPR007577">
    <property type="entry name" value="GlycoTrfase_DXD_sugar-bd_CS"/>
</dbReference>
<dbReference type="OrthoDB" id="409543at2759"/>